<dbReference type="GeneID" id="20823560"/>
<sequence length="81" mass="8579">MISASSGRLANSGHGRQAHGTSFMNIMDLKEHISLQLQPGAGRKGSAYEQTQQRNLGLGLSDNGFHSRTTKPTKSNGLPGS</sequence>
<dbReference type="RefSeq" id="XP_009855172.1">
    <property type="nucleotide sequence ID" value="XM_009856870.1"/>
</dbReference>
<gene>
    <name evidence="2" type="ORF">NEUTE1DRAFT_118435</name>
</gene>
<dbReference type="KEGG" id="nte:NEUTE1DRAFT118435"/>
<name>F8MY52_NEUT8</name>
<dbReference type="Proteomes" id="UP000008065">
    <property type="component" value="Unassembled WGS sequence"/>
</dbReference>
<dbReference type="AlphaFoldDB" id="F8MY52"/>
<dbReference type="HOGENOM" id="CLU_2574460_0_0_1"/>
<reference evidence="3" key="1">
    <citation type="journal article" date="2011" name="Genetics">
        <title>Massive changes in genome architecture accompany the transition to self-fertility in the filamentous fungus Neurospora tetrasperma.</title>
        <authorList>
            <person name="Ellison C.E."/>
            <person name="Stajich J.E."/>
            <person name="Jacobson D.J."/>
            <person name="Natvig D.O."/>
            <person name="Lapidus A."/>
            <person name="Foster B."/>
            <person name="Aerts A."/>
            <person name="Riley R."/>
            <person name="Lindquist E.A."/>
            <person name="Grigoriev I.V."/>
            <person name="Taylor J.W."/>
        </authorList>
    </citation>
    <scope>NUCLEOTIDE SEQUENCE [LARGE SCALE GENOMIC DNA]</scope>
    <source>
        <strain evidence="3">FGSC 2508 / P0657</strain>
    </source>
</reference>
<accession>F8MY52</accession>
<evidence type="ECO:0000313" key="3">
    <source>
        <dbReference type="Proteomes" id="UP000008065"/>
    </source>
</evidence>
<dbReference type="EMBL" id="GL891382">
    <property type="protein sequence ID" value="EGO51534.1"/>
    <property type="molecule type" value="Genomic_DNA"/>
</dbReference>
<organism evidence="2 3">
    <name type="scientific">Neurospora tetrasperma (strain FGSC 2508 / ATCC MYA-4615 / P0657)</name>
    <dbReference type="NCBI Taxonomy" id="510951"/>
    <lineage>
        <taxon>Eukaryota</taxon>
        <taxon>Fungi</taxon>
        <taxon>Dikarya</taxon>
        <taxon>Ascomycota</taxon>
        <taxon>Pezizomycotina</taxon>
        <taxon>Sordariomycetes</taxon>
        <taxon>Sordariomycetidae</taxon>
        <taxon>Sordariales</taxon>
        <taxon>Sordariaceae</taxon>
        <taxon>Neurospora</taxon>
    </lineage>
</organism>
<feature type="region of interest" description="Disordered" evidence="1">
    <location>
        <begin position="37"/>
        <end position="81"/>
    </location>
</feature>
<proteinExistence type="predicted"/>
<evidence type="ECO:0000313" key="2">
    <source>
        <dbReference type="EMBL" id="EGO51534.1"/>
    </source>
</evidence>
<dbReference type="VEuPathDB" id="FungiDB:NEUTE1DRAFT_118435"/>
<feature type="compositionally biased region" description="Polar residues" evidence="1">
    <location>
        <begin position="64"/>
        <end position="81"/>
    </location>
</feature>
<evidence type="ECO:0000256" key="1">
    <source>
        <dbReference type="SAM" id="MobiDB-lite"/>
    </source>
</evidence>
<feature type="region of interest" description="Disordered" evidence="1">
    <location>
        <begin position="1"/>
        <end position="23"/>
    </location>
</feature>
<keyword evidence="3" id="KW-1185">Reference proteome</keyword>
<protein>
    <submittedName>
        <fullName evidence="2">Uncharacterized protein</fullName>
    </submittedName>
</protein>